<evidence type="ECO:0000313" key="2">
    <source>
        <dbReference type="EMBL" id="MFC4132339.1"/>
    </source>
</evidence>
<protein>
    <submittedName>
        <fullName evidence="2">STAS domain-containing protein</fullName>
    </submittedName>
</protein>
<evidence type="ECO:0000313" key="3">
    <source>
        <dbReference type="Proteomes" id="UP001595816"/>
    </source>
</evidence>
<dbReference type="RefSeq" id="WP_253753426.1">
    <property type="nucleotide sequence ID" value="NZ_JAMZDZ010000001.1"/>
</dbReference>
<dbReference type="Proteomes" id="UP001595816">
    <property type="component" value="Unassembled WGS sequence"/>
</dbReference>
<evidence type="ECO:0000259" key="1">
    <source>
        <dbReference type="PROSITE" id="PS50801"/>
    </source>
</evidence>
<name>A0ABV8LQ20_9ACTN</name>
<comment type="caution">
    <text evidence="2">The sequence shown here is derived from an EMBL/GenBank/DDBJ whole genome shotgun (WGS) entry which is preliminary data.</text>
</comment>
<dbReference type="SUPFAM" id="SSF52091">
    <property type="entry name" value="SpoIIaa-like"/>
    <property type="match status" value="1"/>
</dbReference>
<dbReference type="PROSITE" id="PS50801">
    <property type="entry name" value="STAS"/>
    <property type="match status" value="1"/>
</dbReference>
<sequence>MTPSDFEAWSVTEPGGEVTVFLRGELDLPAGGRARQALLSAITRDGGHLTVDVSQLSFIDAAGVRGLMTAQLAAEAAGQPMRVVGAQGIVATVLRLLHFIDAEDSPLPAQPSAGRRVV</sequence>
<proteinExistence type="predicted"/>
<keyword evidence="3" id="KW-1185">Reference proteome</keyword>
<dbReference type="InterPro" id="IPR058548">
    <property type="entry name" value="MlaB-like_STAS"/>
</dbReference>
<dbReference type="InterPro" id="IPR002645">
    <property type="entry name" value="STAS_dom"/>
</dbReference>
<dbReference type="InterPro" id="IPR036513">
    <property type="entry name" value="STAS_dom_sf"/>
</dbReference>
<dbReference type="CDD" id="cd07043">
    <property type="entry name" value="STAS_anti-anti-sigma_factors"/>
    <property type="match status" value="1"/>
</dbReference>
<organism evidence="2 3">
    <name type="scientific">Hamadaea flava</name>
    <dbReference type="NCBI Taxonomy" id="1742688"/>
    <lineage>
        <taxon>Bacteria</taxon>
        <taxon>Bacillati</taxon>
        <taxon>Actinomycetota</taxon>
        <taxon>Actinomycetes</taxon>
        <taxon>Micromonosporales</taxon>
        <taxon>Micromonosporaceae</taxon>
        <taxon>Hamadaea</taxon>
    </lineage>
</organism>
<dbReference type="Gene3D" id="3.30.750.24">
    <property type="entry name" value="STAS domain"/>
    <property type="match status" value="1"/>
</dbReference>
<gene>
    <name evidence="2" type="ORF">ACFOZ4_17165</name>
</gene>
<reference evidence="3" key="1">
    <citation type="journal article" date="2019" name="Int. J. Syst. Evol. Microbiol.">
        <title>The Global Catalogue of Microorganisms (GCM) 10K type strain sequencing project: providing services to taxonomists for standard genome sequencing and annotation.</title>
        <authorList>
            <consortium name="The Broad Institute Genomics Platform"/>
            <consortium name="The Broad Institute Genome Sequencing Center for Infectious Disease"/>
            <person name="Wu L."/>
            <person name="Ma J."/>
        </authorList>
    </citation>
    <scope>NUCLEOTIDE SEQUENCE [LARGE SCALE GENOMIC DNA]</scope>
    <source>
        <strain evidence="3">CGMCC 4.7289</strain>
    </source>
</reference>
<accession>A0ABV8LQ20</accession>
<dbReference type="EMBL" id="JBHSAY010000009">
    <property type="protein sequence ID" value="MFC4132339.1"/>
    <property type="molecule type" value="Genomic_DNA"/>
</dbReference>
<dbReference type="Pfam" id="PF13466">
    <property type="entry name" value="STAS_2"/>
    <property type="match status" value="1"/>
</dbReference>
<feature type="domain" description="STAS" evidence="1">
    <location>
        <begin position="7"/>
        <end position="118"/>
    </location>
</feature>